<keyword evidence="2" id="KW-1185">Reference proteome</keyword>
<gene>
    <name evidence="1" type="ORF">NM208_g2104</name>
</gene>
<sequence length="362" mass="40419">MSGRDCSFASEAPVDHPSVSGSSSQDERLIVSPDSNHSSTSSITPVPEATPPVQDPIVDAELNLDHMELLIHLSTDRSMFSLGDNVGDFFSTYSFTLKAGLESPYLLHQLLAFSARHLAYLHPGRSAHYLHLAVTLQTRAISLYNASRPEVDQSNCVAVLLFSVALGHHLLADTLANREPGGLDAFMKHYVQCVEMNRGIHTVARTAWPLLLESELEPVLSWSAGNTSRPSEGDHCKPLRELVDNTDGLQEDEKEACRQAIEYLQLGFDALFAEGEAHGNPYQMIFSWTMLAPPEFTSLLAAKRPEVLILLSYYALLLYYGRNIWQVGDTGMYIMGLIEDYVSPEWHHWLQYPREIMSSDLR</sequence>
<protein>
    <submittedName>
        <fullName evidence="1">Uncharacterized protein</fullName>
    </submittedName>
</protein>
<name>A0ACC1STU1_9HYPO</name>
<evidence type="ECO:0000313" key="2">
    <source>
        <dbReference type="Proteomes" id="UP001148629"/>
    </source>
</evidence>
<evidence type="ECO:0000313" key="1">
    <source>
        <dbReference type="EMBL" id="KAJ3546241.1"/>
    </source>
</evidence>
<proteinExistence type="predicted"/>
<dbReference type="Proteomes" id="UP001148629">
    <property type="component" value="Unassembled WGS sequence"/>
</dbReference>
<reference evidence="1" key="1">
    <citation type="submission" date="2022-08" db="EMBL/GenBank/DDBJ databases">
        <title>Genome Sequence of Fusarium decemcellulare.</title>
        <authorList>
            <person name="Buettner E."/>
        </authorList>
    </citation>
    <scope>NUCLEOTIDE SEQUENCE</scope>
    <source>
        <strain evidence="1">Babe19</strain>
    </source>
</reference>
<comment type="caution">
    <text evidence="1">The sequence shown here is derived from an EMBL/GenBank/DDBJ whole genome shotgun (WGS) entry which is preliminary data.</text>
</comment>
<accession>A0ACC1STU1</accession>
<organism evidence="1 2">
    <name type="scientific">Fusarium decemcellulare</name>
    <dbReference type="NCBI Taxonomy" id="57161"/>
    <lineage>
        <taxon>Eukaryota</taxon>
        <taxon>Fungi</taxon>
        <taxon>Dikarya</taxon>
        <taxon>Ascomycota</taxon>
        <taxon>Pezizomycotina</taxon>
        <taxon>Sordariomycetes</taxon>
        <taxon>Hypocreomycetidae</taxon>
        <taxon>Hypocreales</taxon>
        <taxon>Nectriaceae</taxon>
        <taxon>Fusarium</taxon>
        <taxon>Fusarium decemcellulare species complex</taxon>
    </lineage>
</organism>
<dbReference type="EMBL" id="JANRMS010000120">
    <property type="protein sequence ID" value="KAJ3546241.1"/>
    <property type="molecule type" value="Genomic_DNA"/>
</dbReference>